<dbReference type="EC" id="3.2.1.-" evidence="9"/>
<feature type="signal peptide" evidence="11">
    <location>
        <begin position="1"/>
        <end position="19"/>
    </location>
</feature>
<gene>
    <name evidence="12" type="primary">MlpCel7A1.6</name>
    <name evidence="12" type="ORF">MELLADRAFT_89452</name>
</gene>
<protein>
    <recommendedName>
        <fullName evidence="9">Glucanase</fullName>
        <ecNumber evidence="9">3.2.1.-</ecNumber>
    </recommendedName>
</protein>
<dbReference type="PANTHER" id="PTHR33753:SF1">
    <property type="entry name" value="ENDO-BETA-1,4-GLUCANASE CELB"/>
    <property type="match status" value="1"/>
</dbReference>
<evidence type="ECO:0000256" key="4">
    <source>
        <dbReference type="ARBA" id="ARBA00023001"/>
    </source>
</evidence>
<dbReference type="eggNOG" id="ENOG502QPHV">
    <property type="taxonomic scope" value="Eukaryota"/>
</dbReference>
<dbReference type="Proteomes" id="UP000001072">
    <property type="component" value="Unassembled WGS sequence"/>
</dbReference>
<feature type="compositionally biased region" description="Polar residues" evidence="10">
    <location>
        <begin position="467"/>
        <end position="477"/>
    </location>
</feature>
<keyword evidence="3 9" id="KW-0378">Hydrolase</keyword>
<evidence type="ECO:0000256" key="7">
    <source>
        <dbReference type="ARBA" id="ARBA00023295"/>
    </source>
</evidence>
<evidence type="ECO:0000256" key="5">
    <source>
        <dbReference type="ARBA" id="ARBA00023180"/>
    </source>
</evidence>
<dbReference type="VEuPathDB" id="FungiDB:MELLADRAFT_89452"/>
<evidence type="ECO:0000256" key="8">
    <source>
        <dbReference type="ARBA" id="ARBA00023326"/>
    </source>
</evidence>
<dbReference type="GO" id="GO:0008810">
    <property type="term" value="F:cellulase activity"/>
    <property type="evidence" value="ECO:0007669"/>
    <property type="project" value="UniProtKB-EC"/>
</dbReference>
<evidence type="ECO:0000256" key="1">
    <source>
        <dbReference type="ARBA" id="ARBA00000966"/>
    </source>
</evidence>
<dbReference type="Gene3D" id="2.70.100.10">
    <property type="entry name" value="Glycoside hydrolase, family 7, domain"/>
    <property type="match status" value="1"/>
</dbReference>
<comment type="similarity">
    <text evidence="2 9">Belongs to the glycosyl hydrolase 7 (cellulase C) family.</text>
</comment>
<dbReference type="Pfam" id="PF00840">
    <property type="entry name" value="Glyco_hydro_7"/>
    <property type="match status" value="1"/>
</dbReference>
<dbReference type="OrthoDB" id="412382at2759"/>
<keyword evidence="5" id="KW-0325">Glycoprotein</keyword>
<dbReference type="InterPro" id="IPR037019">
    <property type="entry name" value="Glyco_hydro_7_sf"/>
</dbReference>
<dbReference type="InParanoid" id="F4RTE7"/>
<sequence>MNTSSLSIFVLSLFAFARAQQIGKLIPEVQPKLNYQTCTKAGGCTKHNGTVTLDSKWRPVHAVNSTKKCLSDGGVWDPELCPDGLTCAKNCALEGVDYCDFGVTSDGDSLNLKLGIENTKRHISPRVYLLDDKGKYVSMKLKNQEFTFDVDLSTLPCGTNGALYLSEMEGDGGTSKFPTNKAGSIYGTGYCDAQCPQDVTYLGGKVNLEGWKSGPDGTGQGKLGSCCTEMDIWEGNSEVNALTPHACRGKGPQICDGDACGPICDKGGCDFGPFRYGDHDFFGPKKTVDTTQKFTVVTQFLTDNQKSTGQLTEIRRKYIQNGKVIQNSKTKVPSMKSFDSLSPEFCNASKTALEGGHNDFQAKGGFTAMGESLERGMVLAMSIWDDHSDTKMLWLDGSFPTDSDPKMPGVLRGPCTPENSNATFIEKTYPNATVTFSNIRFGDLDTTCQSASNSSSISNTTPPPITKRSTISHSRLY</sequence>
<evidence type="ECO:0000256" key="10">
    <source>
        <dbReference type="SAM" id="MobiDB-lite"/>
    </source>
</evidence>
<evidence type="ECO:0000256" key="3">
    <source>
        <dbReference type="ARBA" id="ARBA00022801"/>
    </source>
</evidence>
<comment type="catalytic activity">
    <reaction evidence="1">
        <text>Endohydrolysis of (1-&gt;4)-beta-D-glucosidic linkages in cellulose, lichenin and cereal beta-D-glucans.</text>
        <dbReference type="EC" id="3.2.1.4"/>
    </reaction>
</comment>
<dbReference type="KEGG" id="mlr:MELLADRAFT_89452"/>
<proteinExistence type="inferred from homology"/>
<dbReference type="HOGENOM" id="CLU_020817_3_2_1"/>
<reference evidence="13" key="1">
    <citation type="journal article" date="2011" name="Proc. Natl. Acad. Sci. U.S.A.">
        <title>Obligate biotrophy features unraveled by the genomic analysis of rust fungi.</title>
        <authorList>
            <person name="Duplessis S."/>
            <person name="Cuomo C.A."/>
            <person name="Lin Y.-C."/>
            <person name="Aerts A."/>
            <person name="Tisserant E."/>
            <person name="Veneault-Fourrey C."/>
            <person name="Joly D.L."/>
            <person name="Hacquard S."/>
            <person name="Amselem J."/>
            <person name="Cantarel B.L."/>
            <person name="Chiu R."/>
            <person name="Coutinho P.M."/>
            <person name="Feau N."/>
            <person name="Field M."/>
            <person name="Frey P."/>
            <person name="Gelhaye E."/>
            <person name="Goldberg J."/>
            <person name="Grabherr M.G."/>
            <person name="Kodira C.D."/>
            <person name="Kohler A."/>
            <person name="Kuees U."/>
            <person name="Lindquist E.A."/>
            <person name="Lucas S.M."/>
            <person name="Mago R."/>
            <person name="Mauceli E."/>
            <person name="Morin E."/>
            <person name="Murat C."/>
            <person name="Pangilinan J.L."/>
            <person name="Park R."/>
            <person name="Pearson M."/>
            <person name="Quesneville H."/>
            <person name="Rouhier N."/>
            <person name="Sakthikumar S."/>
            <person name="Salamov A.A."/>
            <person name="Schmutz J."/>
            <person name="Selles B."/>
            <person name="Shapiro H."/>
            <person name="Tanguay P."/>
            <person name="Tuskan G.A."/>
            <person name="Henrissat B."/>
            <person name="Van de Peer Y."/>
            <person name="Rouze P."/>
            <person name="Ellis J.G."/>
            <person name="Dodds P.N."/>
            <person name="Schein J.E."/>
            <person name="Zhong S."/>
            <person name="Hamelin R.C."/>
            <person name="Grigoriev I.V."/>
            <person name="Szabo L.J."/>
            <person name="Martin F."/>
        </authorList>
    </citation>
    <scope>NUCLEOTIDE SEQUENCE [LARGE SCALE GENOMIC DNA]</scope>
    <source>
        <strain evidence="13">98AG31 / pathotype 3-4-7</strain>
    </source>
</reference>
<dbReference type="STRING" id="747676.F4RTE7"/>
<dbReference type="RefSeq" id="XP_007412481.1">
    <property type="nucleotide sequence ID" value="XM_007412419.1"/>
</dbReference>
<dbReference type="InterPro" id="IPR001722">
    <property type="entry name" value="Glyco_hydro_7"/>
</dbReference>
<name>F4RTE7_MELLP</name>
<evidence type="ECO:0000313" key="13">
    <source>
        <dbReference type="Proteomes" id="UP000001072"/>
    </source>
</evidence>
<dbReference type="CDD" id="cd07999">
    <property type="entry name" value="GH7_CBH_EG"/>
    <property type="match status" value="1"/>
</dbReference>
<dbReference type="GO" id="GO:0030245">
    <property type="term" value="P:cellulose catabolic process"/>
    <property type="evidence" value="ECO:0007669"/>
    <property type="project" value="UniProtKB-KW"/>
</dbReference>
<keyword evidence="4 9" id="KW-0136">Cellulose degradation</keyword>
<evidence type="ECO:0000256" key="9">
    <source>
        <dbReference type="RuleBase" id="RU361164"/>
    </source>
</evidence>
<dbReference type="PANTHER" id="PTHR33753">
    <property type="entry name" value="1,4-BETA-D-GLUCAN CELLOBIOHYDROLASE B"/>
    <property type="match status" value="1"/>
</dbReference>
<organism evidence="13">
    <name type="scientific">Melampsora larici-populina (strain 98AG31 / pathotype 3-4-7)</name>
    <name type="common">Poplar leaf rust fungus</name>
    <dbReference type="NCBI Taxonomy" id="747676"/>
    <lineage>
        <taxon>Eukaryota</taxon>
        <taxon>Fungi</taxon>
        <taxon>Dikarya</taxon>
        <taxon>Basidiomycota</taxon>
        <taxon>Pucciniomycotina</taxon>
        <taxon>Pucciniomycetes</taxon>
        <taxon>Pucciniales</taxon>
        <taxon>Melampsoraceae</taxon>
        <taxon>Melampsora</taxon>
    </lineage>
</organism>
<dbReference type="GeneID" id="18935196"/>
<dbReference type="AlphaFoldDB" id="F4RTE7"/>
<keyword evidence="13" id="KW-1185">Reference proteome</keyword>
<keyword evidence="8 9" id="KW-0624">Polysaccharide degradation</keyword>
<dbReference type="EMBL" id="GL883119">
    <property type="protein sequence ID" value="EGG04352.1"/>
    <property type="molecule type" value="Genomic_DNA"/>
</dbReference>
<evidence type="ECO:0000256" key="6">
    <source>
        <dbReference type="ARBA" id="ARBA00023277"/>
    </source>
</evidence>
<dbReference type="PRINTS" id="PR00734">
    <property type="entry name" value="GLHYDRLASE7"/>
</dbReference>
<feature type="chain" id="PRO_5003315529" description="Glucanase" evidence="11">
    <location>
        <begin position="20"/>
        <end position="477"/>
    </location>
</feature>
<evidence type="ECO:0000256" key="11">
    <source>
        <dbReference type="SAM" id="SignalP"/>
    </source>
</evidence>
<evidence type="ECO:0000256" key="2">
    <source>
        <dbReference type="ARBA" id="ARBA00006044"/>
    </source>
</evidence>
<keyword evidence="11" id="KW-0732">Signal</keyword>
<keyword evidence="6" id="KW-0119">Carbohydrate metabolism</keyword>
<feature type="region of interest" description="Disordered" evidence="10">
    <location>
        <begin position="450"/>
        <end position="477"/>
    </location>
</feature>
<keyword evidence="7 9" id="KW-0326">Glycosidase</keyword>
<dbReference type="InterPro" id="IPR013320">
    <property type="entry name" value="ConA-like_dom_sf"/>
</dbReference>
<dbReference type="SUPFAM" id="SSF49899">
    <property type="entry name" value="Concanavalin A-like lectins/glucanases"/>
    <property type="match status" value="1"/>
</dbReference>
<evidence type="ECO:0000313" key="12">
    <source>
        <dbReference type="EMBL" id="EGG04352.1"/>
    </source>
</evidence>
<accession>F4RTE7</accession>